<dbReference type="GeneID" id="90947419"/>
<proteinExistence type="predicted"/>
<keyword evidence="1" id="KW-0614">Plasmid</keyword>
<evidence type="ECO:0000313" key="1">
    <source>
        <dbReference type="EMBL" id="WMC90920.1"/>
    </source>
</evidence>
<geneLocation type="plasmid" evidence="1 2">
    <name>unnamed</name>
</geneLocation>
<dbReference type="AlphaFoldDB" id="A0AAX3ZV19"/>
<organism evidence="1 2">
    <name type="scientific">Streptomyces rochei</name>
    <name type="common">Streptomyces parvullus</name>
    <dbReference type="NCBI Taxonomy" id="1928"/>
    <lineage>
        <taxon>Bacteria</taxon>
        <taxon>Bacillati</taxon>
        <taxon>Actinomycetota</taxon>
        <taxon>Actinomycetes</taxon>
        <taxon>Kitasatosporales</taxon>
        <taxon>Streptomycetaceae</taxon>
        <taxon>Streptomyces</taxon>
        <taxon>Streptomyces rochei group</taxon>
    </lineage>
</organism>
<accession>A0AAX3ZV19</accession>
<dbReference type="Proteomes" id="UP001231701">
    <property type="component" value="Plasmid unnamed"/>
</dbReference>
<name>A0AAX3ZV19_STRRO</name>
<reference evidence="1" key="1">
    <citation type="submission" date="2023-03" db="EMBL/GenBank/DDBJ databases">
        <title>Borrelidin-producing and root-colonizing Streptomyces rochei is a potent biopesticide for soil-borne oomycete-caused plant diseases.</title>
        <authorList>
            <person name="Zhou D."/>
            <person name="Wang X."/>
            <person name="Navarro-Munoz J.C."/>
            <person name="Li W."/>
            <person name="Li J."/>
            <person name="Jiu M."/>
            <person name="Deng S."/>
            <person name="Ye Y."/>
            <person name="Daly P."/>
            <person name="Wei L."/>
        </authorList>
    </citation>
    <scope>NUCLEOTIDE SEQUENCE</scope>
    <source>
        <strain evidence="1">JK1</strain>
        <plasmid evidence="1">unnamed</plasmid>
    </source>
</reference>
<protein>
    <submittedName>
        <fullName evidence="1">Uncharacterized protein</fullName>
    </submittedName>
</protein>
<sequence>MPAGCPWLQLATDAADDDRLSGWMSDQDADALAALTAEGEGASVRRLTAPGTLPLTVPGGARVIDRSRRGAGALRVTVSWPGALRGHLAPGQAAGPARHGVPHTAPGPECRCPRQTCGGIIPTPCCPEHGSAVEPVMAWHPGGGIRCAALQGAEASGQWGERQRRTA</sequence>
<evidence type="ECO:0000313" key="2">
    <source>
        <dbReference type="Proteomes" id="UP001231701"/>
    </source>
</evidence>
<dbReference type="EMBL" id="CP121272">
    <property type="protein sequence ID" value="WMC90920.1"/>
    <property type="molecule type" value="Genomic_DNA"/>
</dbReference>
<gene>
    <name evidence="1" type="ORF">P7W03_35310</name>
</gene>
<dbReference type="RefSeq" id="WP_306693615.1">
    <property type="nucleotide sequence ID" value="NZ_CP121272.1"/>
</dbReference>